<protein>
    <submittedName>
        <fullName evidence="2">Uncharacterized protein</fullName>
    </submittedName>
</protein>
<organism evidence="2 3">
    <name type="scientific">Brassica carinata</name>
    <name type="common">Ethiopian mustard</name>
    <name type="synonym">Abyssinian cabbage</name>
    <dbReference type="NCBI Taxonomy" id="52824"/>
    <lineage>
        <taxon>Eukaryota</taxon>
        <taxon>Viridiplantae</taxon>
        <taxon>Streptophyta</taxon>
        <taxon>Embryophyta</taxon>
        <taxon>Tracheophyta</taxon>
        <taxon>Spermatophyta</taxon>
        <taxon>Magnoliopsida</taxon>
        <taxon>eudicotyledons</taxon>
        <taxon>Gunneridae</taxon>
        <taxon>Pentapetalae</taxon>
        <taxon>rosids</taxon>
        <taxon>malvids</taxon>
        <taxon>Brassicales</taxon>
        <taxon>Brassicaceae</taxon>
        <taxon>Brassiceae</taxon>
        <taxon>Brassica</taxon>
    </lineage>
</organism>
<feature type="region of interest" description="Disordered" evidence="1">
    <location>
        <begin position="138"/>
        <end position="167"/>
    </location>
</feature>
<dbReference type="OrthoDB" id="10512908at2759"/>
<evidence type="ECO:0000256" key="1">
    <source>
        <dbReference type="SAM" id="MobiDB-lite"/>
    </source>
</evidence>
<dbReference type="EMBL" id="JAAMPC010000008">
    <property type="protein sequence ID" value="KAG2298152.1"/>
    <property type="molecule type" value="Genomic_DNA"/>
</dbReference>
<feature type="compositionally biased region" description="Low complexity" evidence="1">
    <location>
        <begin position="154"/>
        <end position="163"/>
    </location>
</feature>
<dbReference type="AlphaFoldDB" id="A0A8X7S1W4"/>
<feature type="compositionally biased region" description="Gly residues" evidence="1">
    <location>
        <begin position="204"/>
        <end position="215"/>
    </location>
</feature>
<feature type="region of interest" description="Disordered" evidence="1">
    <location>
        <begin position="201"/>
        <end position="228"/>
    </location>
</feature>
<keyword evidence="3" id="KW-1185">Reference proteome</keyword>
<sequence>MVRTKYHLDETLLPSDPVLLTYEFPDLSRDPTSYMSPPVEMKEGGDVELFMSVRIEYAWLELYVTFGERDVGSYRLQRNEEDGITMGVADRSEISLMEVEDYRERGFILVSEHVLHEICTPDELEKIRRASYALAQNIPPPPIVVSDDDDSSEDSSSPRPSSVQRMPSIGVISLQDGASPEWLPPDNGAVFGKNPTVQNAMLYGEGGSNQDGNGFGDQHEPALTQMGT</sequence>
<evidence type="ECO:0000313" key="3">
    <source>
        <dbReference type="Proteomes" id="UP000886595"/>
    </source>
</evidence>
<accession>A0A8X7S1W4</accession>
<name>A0A8X7S1W4_BRACI</name>
<dbReference type="Proteomes" id="UP000886595">
    <property type="component" value="Unassembled WGS sequence"/>
</dbReference>
<reference evidence="2 3" key="1">
    <citation type="submission" date="2020-02" db="EMBL/GenBank/DDBJ databases">
        <authorList>
            <person name="Ma Q."/>
            <person name="Huang Y."/>
            <person name="Song X."/>
            <person name="Pei D."/>
        </authorList>
    </citation>
    <scope>NUCLEOTIDE SEQUENCE [LARGE SCALE GENOMIC DNA]</scope>
    <source>
        <strain evidence="2">Sxm20200214</strain>
        <tissue evidence="2">Leaf</tissue>
    </source>
</reference>
<proteinExistence type="predicted"/>
<comment type="caution">
    <text evidence="2">The sequence shown here is derived from an EMBL/GenBank/DDBJ whole genome shotgun (WGS) entry which is preliminary data.</text>
</comment>
<feature type="region of interest" description="Disordered" evidence="1">
    <location>
        <begin position="175"/>
        <end position="194"/>
    </location>
</feature>
<gene>
    <name evidence="2" type="ORF">Bca52824_034624</name>
</gene>
<evidence type="ECO:0000313" key="2">
    <source>
        <dbReference type="EMBL" id="KAG2298152.1"/>
    </source>
</evidence>